<organism evidence="11">
    <name type="scientific">Brassica cretica</name>
    <name type="common">Mustard</name>
    <dbReference type="NCBI Taxonomy" id="69181"/>
    <lineage>
        <taxon>Eukaryota</taxon>
        <taxon>Viridiplantae</taxon>
        <taxon>Streptophyta</taxon>
        <taxon>Embryophyta</taxon>
        <taxon>Tracheophyta</taxon>
        <taxon>Spermatophyta</taxon>
        <taxon>Magnoliopsida</taxon>
        <taxon>eudicotyledons</taxon>
        <taxon>Gunneridae</taxon>
        <taxon>Pentapetalae</taxon>
        <taxon>rosids</taxon>
        <taxon>malvids</taxon>
        <taxon>Brassicales</taxon>
        <taxon>Brassicaceae</taxon>
        <taxon>Brassiceae</taxon>
        <taxon>Brassica</taxon>
    </lineage>
</organism>
<keyword evidence="4 8" id="KW-0812">Transmembrane</keyword>
<dbReference type="Gene3D" id="3.80.10.10">
    <property type="entry name" value="Ribonuclease Inhibitor"/>
    <property type="match status" value="1"/>
</dbReference>
<evidence type="ECO:0000256" key="8">
    <source>
        <dbReference type="SAM" id="Phobius"/>
    </source>
</evidence>
<gene>
    <name evidence="11" type="ORF">F2Q70_00027479</name>
</gene>
<keyword evidence="6 8" id="KW-1133">Transmembrane helix</keyword>
<feature type="transmembrane region" description="Helical" evidence="8">
    <location>
        <begin position="1040"/>
        <end position="1058"/>
    </location>
</feature>
<feature type="transmembrane region" description="Helical" evidence="8">
    <location>
        <begin position="569"/>
        <end position="588"/>
    </location>
</feature>
<feature type="transmembrane region" description="Helical" evidence="8">
    <location>
        <begin position="499"/>
        <end position="520"/>
    </location>
</feature>
<dbReference type="InterPro" id="IPR027417">
    <property type="entry name" value="P-loop_NTPase"/>
</dbReference>
<evidence type="ECO:0000256" key="7">
    <source>
        <dbReference type="ARBA" id="ARBA00023136"/>
    </source>
</evidence>
<protein>
    <recommendedName>
        <fullName evidence="12">AAA+ ATPase domain-containing protein</fullName>
    </recommendedName>
</protein>
<keyword evidence="5" id="KW-0677">Repeat</keyword>
<evidence type="ECO:0000256" key="1">
    <source>
        <dbReference type="ARBA" id="ARBA00004141"/>
    </source>
</evidence>
<dbReference type="PANTHER" id="PTHR10231">
    <property type="entry name" value="NUCLEOTIDE-SUGAR TRANSMEMBRANE TRANSPORTER"/>
    <property type="match status" value="1"/>
</dbReference>
<evidence type="ECO:0008006" key="12">
    <source>
        <dbReference type="Google" id="ProtNLM"/>
    </source>
</evidence>
<dbReference type="EMBL" id="QGKY02000094">
    <property type="protein sequence ID" value="KAF2602474.1"/>
    <property type="molecule type" value="Genomic_DNA"/>
</dbReference>
<proteinExistence type="inferred from homology"/>
<dbReference type="InterPro" id="IPR058192">
    <property type="entry name" value="WHD_ROQ1-like"/>
</dbReference>
<dbReference type="InterPro" id="IPR007271">
    <property type="entry name" value="Nuc_sug_transpt"/>
</dbReference>
<keyword evidence="3" id="KW-0433">Leucine-rich repeat</keyword>
<feature type="transmembrane region" description="Helical" evidence="8">
    <location>
        <begin position="1014"/>
        <end position="1034"/>
    </location>
</feature>
<dbReference type="InterPro" id="IPR037185">
    <property type="entry name" value="EmrE-like"/>
</dbReference>
<dbReference type="SUPFAM" id="SSF52200">
    <property type="entry name" value="Toll/Interleukin receptor TIR domain"/>
    <property type="match status" value="1"/>
</dbReference>
<dbReference type="NCBIfam" id="TIGR00803">
    <property type="entry name" value="nst"/>
    <property type="match status" value="2"/>
</dbReference>
<evidence type="ECO:0000259" key="10">
    <source>
        <dbReference type="Pfam" id="PF23282"/>
    </source>
</evidence>
<dbReference type="InterPro" id="IPR011713">
    <property type="entry name" value="Leu-rich_rpt_3"/>
</dbReference>
<dbReference type="AlphaFoldDB" id="A0A8S9L5A2"/>
<dbReference type="InterPro" id="IPR042197">
    <property type="entry name" value="Apaf_helical"/>
</dbReference>
<feature type="transmembrane region" description="Helical" evidence="8">
    <location>
        <begin position="540"/>
        <end position="563"/>
    </location>
</feature>
<evidence type="ECO:0000256" key="5">
    <source>
        <dbReference type="ARBA" id="ARBA00022737"/>
    </source>
</evidence>
<dbReference type="SUPFAM" id="SSF103481">
    <property type="entry name" value="Multidrug resistance efflux transporter EmrE"/>
    <property type="match status" value="2"/>
</dbReference>
<dbReference type="Pfam" id="PF01582">
    <property type="entry name" value="TIR"/>
    <property type="match status" value="1"/>
</dbReference>
<reference evidence="11" key="1">
    <citation type="submission" date="2019-12" db="EMBL/GenBank/DDBJ databases">
        <title>Genome sequencing and annotation of Brassica cretica.</title>
        <authorList>
            <person name="Studholme D.J."/>
            <person name="Sarris P.F."/>
        </authorList>
    </citation>
    <scope>NUCLEOTIDE SEQUENCE</scope>
    <source>
        <strain evidence="11">PFS-102/07</strain>
        <tissue evidence="11">Leaf</tissue>
    </source>
</reference>
<dbReference type="GO" id="GO:0000139">
    <property type="term" value="C:Golgi membrane"/>
    <property type="evidence" value="ECO:0007669"/>
    <property type="project" value="InterPro"/>
</dbReference>
<accession>A0A8S9L5A2</accession>
<evidence type="ECO:0000256" key="4">
    <source>
        <dbReference type="ARBA" id="ARBA00022692"/>
    </source>
</evidence>
<comment type="subcellular location">
    <subcellularLocation>
        <location evidence="1">Membrane</location>
        <topology evidence="1">Multi-pass membrane protein</topology>
    </subcellularLocation>
</comment>
<dbReference type="InterPro" id="IPR000157">
    <property type="entry name" value="TIR_dom"/>
</dbReference>
<feature type="transmembrane region" description="Helical" evidence="8">
    <location>
        <begin position="985"/>
        <end position="1007"/>
    </location>
</feature>
<dbReference type="Pfam" id="PF07725">
    <property type="entry name" value="LRR_3"/>
    <property type="match status" value="1"/>
</dbReference>
<dbReference type="SUPFAM" id="SSF52540">
    <property type="entry name" value="P-loop containing nucleoside triphosphate hydrolases"/>
    <property type="match status" value="1"/>
</dbReference>
<evidence type="ECO:0000256" key="6">
    <source>
        <dbReference type="ARBA" id="ARBA00022989"/>
    </source>
</evidence>
<dbReference type="SUPFAM" id="SSF46785">
    <property type="entry name" value="Winged helix' DNA-binding domain"/>
    <property type="match status" value="1"/>
</dbReference>
<evidence type="ECO:0000256" key="2">
    <source>
        <dbReference type="ARBA" id="ARBA00006447"/>
    </source>
</evidence>
<keyword evidence="7 8" id="KW-0472">Membrane</keyword>
<feature type="domain" description="TIR" evidence="9">
    <location>
        <begin position="12"/>
        <end position="55"/>
    </location>
</feature>
<dbReference type="Pfam" id="PF23282">
    <property type="entry name" value="WHD_ROQ1"/>
    <property type="match status" value="1"/>
</dbReference>
<feature type="transmembrane region" description="Helical" evidence="8">
    <location>
        <begin position="664"/>
        <end position="680"/>
    </location>
</feature>
<dbReference type="Pfam" id="PF04142">
    <property type="entry name" value="Nuc_sug_transp"/>
    <property type="match status" value="2"/>
</dbReference>
<comment type="caution">
    <text evidence="11">The sequence shown here is derived from an EMBL/GenBank/DDBJ whole genome shotgun (WGS) entry which is preliminary data.</text>
</comment>
<dbReference type="InterPro" id="IPR032675">
    <property type="entry name" value="LRR_dom_sf"/>
</dbReference>
<evidence type="ECO:0000256" key="3">
    <source>
        <dbReference type="ARBA" id="ARBA00022614"/>
    </source>
</evidence>
<evidence type="ECO:0000259" key="9">
    <source>
        <dbReference type="Pfam" id="PF01582"/>
    </source>
</evidence>
<dbReference type="GO" id="GO:0007165">
    <property type="term" value="P:signal transduction"/>
    <property type="evidence" value="ECO:0007669"/>
    <property type="project" value="InterPro"/>
</dbReference>
<feature type="transmembrane region" description="Helical" evidence="8">
    <location>
        <begin position="854"/>
        <end position="873"/>
    </location>
</feature>
<dbReference type="PRINTS" id="PR00364">
    <property type="entry name" value="DISEASERSIST"/>
</dbReference>
<dbReference type="Gene3D" id="3.40.50.10140">
    <property type="entry name" value="Toll/interleukin-1 receptor homology (TIR) domain"/>
    <property type="match status" value="1"/>
</dbReference>
<dbReference type="InterPro" id="IPR035897">
    <property type="entry name" value="Toll_tir_struct_dom_sf"/>
</dbReference>
<name>A0A8S9L5A2_BRACR</name>
<feature type="transmembrane region" description="Helical" evidence="8">
    <location>
        <begin position="825"/>
        <end position="848"/>
    </location>
</feature>
<feature type="transmembrane region" description="Helical" evidence="8">
    <location>
        <begin position="631"/>
        <end position="652"/>
    </location>
</feature>
<dbReference type="Gene3D" id="1.10.8.430">
    <property type="entry name" value="Helical domain of apoptotic protease-activating factors"/>
    <property type="match status" value="1"/>
</dbReference>
<dbReference type="InterPro" id="IPR036390">
    <property type="entry name" value="WH_DNA-bd_sf"/>
</dbReference>
<dbReference type="GO" id="GO:0015165">
    <property type="term" value="F:pyrimidine nucleotide-sugar transmembrane transporter activity"/>
    <property type="evidence" value="ECO:0007669"/>
    <property type="project" value="InterPro"/>
</dbReference>
<evidence type="ECO:0000313" key="11">
    <source>
        <dbReference type="EMBL" id="KAF2602474.1"/>
    </source>
</evidence>
<feature type="domain" description="Disease resistance protein Roq1-like winged-helix" evidence="10">
    <location>
        <begin position="196"/>
        <end position="266"/>
    </location>
</feature>
<feature type="transmembrane region" description="Helical" evidence="8">
    <location>
        <begin position="786"/>
        <end position="805"/>
    </location>
</feature>
<comment type="similarity">
    <text evidence="2">Belongs to the nucleotide-sugar transporter family. CMP-Sialate:CMP antiporter (TC 2.A.7.12) subfamily.</text>
</comment>
<feature type="transmembrane region" description="Helical" evidence="8">
    <location>
        <begin position="917"/>
        <end position="937"/>
    </location>
</feature>
<feature type="transmembrane region" description="Helical" evidence="8">
    <location>
        <begin position="700"/>
        <end position="722"/>
    </location>
</feature>
<dbReference type="SUPFAM" id="SSF52058">
    <property type="entry name" value="L domain-like"/>
    <property type="match status" value="1"/>
</dbReference>
<sequence>MASSALSYPRRYHVFPSFHGQDVRRPFLSHLHREFERKGIVSFKDQEIERGHTIGMVGMESHLMKLDSLLCLECDEVKMIGVWGPAGIGKTTIARALYNKLSSNFLLSCFMGNLEGGLKRSIRGVDDYDSKLSGFEKLAKKAAKICGNLPLGLCVVGSSLRGETKSEWELQLSGLENSLDSKIEDVLRVGYDKLSKKHQAIFLHIACFFNNEDADHVATMLSDSNLDVRNGLKILADKSLVYVSTDGKIVMHYLLQQFGRLEVVKQSNEPGKRQFLVEAQDILNVLANGTGTESVVGISFDMPKTEELFISRRAFERMCNLQFLRVYMGHSNENVSLCTLEGMDYLPRLEDMEFLPRLRLLHWNSYPGTSLPPTFRPEFLIELNMPSSKFEKLWGGIQPLVNLKKVNLNFCSNLKEIPNLSRATNLETLTFIQCTSLMKFPSSIVNLYKLKTGILTTLSQSDEGGYNYDYATVPFLAEVFKVPFSSSSSRYAQPISPCISYLASQCSFAVQLIISGLFLWRETRTSSLATAKITTDWRSVRLFVIPSIIYLIHNNVQFATLTYVDTSTYQIMGNLKIVTTAILFRLFLKRKLSNLQWMAIGLLAVGTTTSQVKGCGEASCDSLFTAPIQGYLLGILSAALSALAGIYTEFLMKRNNDSLYWQNLQLYTFGSLFNVARLIADDFRLGFEKGPWWQRIFDGYSITTWLVVLNLGSTGLLVSWLMKYADNIVKVYSTSMAMLLTMVASIYLFSFKPTVQLFLGIIICIMSLHIFTLSQSDEGGYNYDYATVPFLAEVFKLIISGLFLWRETRTSSLATAKITTDWRSVRLFVIPSIIYLIHNNVQFATLTYVDTSTYQIMGNLKIVTTAILFRLFLKRKLSNLQWMAIGLLAVGTTTSQVKGCGEASCDSLFTAPIQGYLLGILSAGLSALAGIYTEFLMKRNNDSLYWQNLQLYTFGSLFNVARLIADDFRLGFEKGPWWQRIFDGYSITTWLVVLNLGSTGLLVSWLMKYADNIVKVYSTSMAMLLTMVASIYLFSFKPTVQLFLGIIICIMSLHMYFAPPQTLVDLPVTNEAHPKTLKQVIVEEKTDS</sequence>